<evidence type="ECO:0000256" key="2">
    <source>
        <dbReference type="SAM" id="SignalP"/>
    </source>
</evidence>
<reference evidence="3 4" key="1">
    <citation type="submission" date="2023-10" db="EMBL/GenBank/DDBJ databases">
        <title>Pseudomonas otitidis isolated from a paediatric patient with cystic fibrosis in Chile.</title>
        <authorList>
            <person name="Amsteins-Romero L."/>
            <person name="Opazo-Capurro A."/>
            <person name="Matus-Kohler M."/>
            <person name="Gonzalez-Rocha G."/>
        </authorList>
    </citation>
    <scope>NUCLEOTIDE SEQUENCE [LARGE SCALE GENOMIC DNA]</scope>
    <source>
        <strain evidence="3 4">P-714</strain>
    </source>
</reference>
<comment type="caution">
    <text evidence="3">The sequence shown here is derived from an EMBL/GenBank/DDBJ whole genome shotgun (WGS) entry which is preliminary data.</text>
</comment>
<feature type="compositionally biased region" description="Basic and acidic residues" evidence="1">
    <location>
        <begin position="71"/>
        <end position="106"/>
    </location>
</feature>
<keyword evidence="2" id="KW-0732">Signal</keyword>
<feature type="chain" id="PRO_5047179944" description="Lipoprotein" evidence="2">
    <location>
        <begin position="21"/>
        <end position="142"/>
    </location>
</feature>
<dbReference type="EMBL" id="JAWJUL010000026">
    <property type="protein sequence ID" value="MDV3439546.1"/>
    <property type="molecule type" value="Genomic_DNA"/>
</dbReference>
<organism evidence="3 4">
    <name type="scientific">Metapseudomonas otitidis</name>
    <dbReference type="NCBI Taxonomy" id="319939"/>
    <lineage>
        <taxon>Bacteria</taxon>
        <taxon>Pseudomonadati</taxon>
        <taxon>Pseudomonadota</taxon>
        <taxon>Gammaproteobacteria</taxon>
        <taxon>Pseudomonadales</taxon>
        <taxon>Pseudomonadaceae</taxon>
        <taxon>Metapseudomonas</taxon>
    </lineage>
</organism>
<evidence type="ECO:0000256" key="1">
    <source>
        <dbReference type="SAM" id="MobiDB-lite"/>
    </source>
</evidence>
<evidence type="ECO:0008006" key="5">
    <source>
        <dbReference type="Google" id="ProtNLM"/>
    </source>
</evidence>
<evidence type="ECO:0000313" key="4">
    <source>
        <dbReference type="Proteomes" id="UP001273935"/>
    </source>
</evidence>
<feature type="compositionally biased region" description="Basic and acidic residues" evidence="1">
    <location>
        <begin position="124"/>
        <end position="142"/>
    </location>
</feature>
<gene>
    <name evidence="3" type="ORF">R0G64_08930</name>
</gene>
<accession>A0ABU3XNQ3</accession>
<proteinExistence type="predicted"/>
<dbReference type="Proteomes" id="UP001273935">
    <property type="component" value="Unassembled WGS sequence"/>
</dbReference>
<name>A0ABU3XNQ3_9GAMM</name>
<feature type="region of interest" description="Disordered" evidence="1">
    <location>
        <begin position="57"/>
        <end position="142"/>
    </location>
</feature>
<dbReference type="RefSeq" id="WP_309040828.1">
    <property type="nucleotide sequence ID" value="NZ_CP133395.1"/>
</dbReference>
<protein>
    <recommendedName>
        <fullName evidence="5">Lipoprotein</fullName>
    </recommendedName>
</protein>
<evidence type="ECO:0000313" key="3">
    <source>
        <dbReference type="EMBL" id="MDV3439546.1"/>
    </source>
</evidence>
<keyword evidence="4" id="KW-1185">Reference proteome</keyword>
<feature type="signal peptide" evidence="2">
    <location>
        <begin position="1"/>
        <end position="20"/>
    </location>
</feature>
<sequence>MSNRTLLLMALLGLPLTGCAAYDYDDYREYPRQSGGYYRVESYPGYPAYPTYIIRERRYAPPPPPPVVRGWPERRDPSRYERHEYQRQDWRQQPRNDWDERRHDYTPRLQNWGGQPDGGPRYWQGRDRHDRHDHDGRGGWGR</sequence>